<dbReference type="EMBL" id="CP000236">
    <property type="protein sequence ID" value="ABD45173.1"/>
    <property type="molecule type" value="Genomic_DNA"/>
</dbReference>
<dbReference type="KEGG" id="ech:ECH_0819"/>
<dbReference type="STRING" id="205920.ECH_0819"/>
<dbReference type="Proteomes" id="UP000008320">
    <property type="component" value="Chromosome"/>
</dbReference>
<proteinExistence type="predicted"/>
<evidence type="ECO:0000313" key="1">
    <source>
        <dbReference type="EMBL" id="ABD45173.1"/>
    </source>
</evidence>
<evidence type="ECO:0000313" key="2">
    <source>
        <dbReference type="Proteomes" id="UP000008320"/>
    </source>
</evidence>
<dbReference type="AlphaFoldDB" id="Q2GG18"/>
<protein>
    <submittedName>
        <fullName evidence="1">Uncharacterized protein</fullName>
    </submittedName>
</protein>
<sequence length="49" mass="6028">MGIFYIDVNLLFLRWNYRFYKIVYNVKLIKIFDAYYVCFSSTKHAFLCS</sequence>
<organism evidence="1 2">
    <name type="scientific">Ehrlichia chaffeensis (strain ATCC CRL-10679 / Arkansas)</name>
    <dbReference type="NCBI Taxonomy" id="205920"/>
    <lineage>
        <taxon>Bacteria</taxon>
        <taxon>Pseudomonadati</taxon>
        <taxon>Pseudomonadota</taxon>
        <taxon>Alphaproteobacteria</taxon>
        <taxon>Rickettsiales</taxon>
        <taxon>Anaplasmataceae</taxon>
        <taxon>Ehrlichia</taxon>
    </lineage>
</organism>
<keyword evidence="2" id="KW-1185">Reference proteome</keyword>
<reference evidence="1 2" key="1">
    <citation type="journal article" date="2006" name="PLoS Genet.">
        <title>Comparative genomics of emerging human ehrlichiosis agents.</title>
        <authorList>
            <person name="Dunning Hotopp J.C."/>
            <person name="Lin M."/>
            <person name="Madupu R."/>
            <person name="Crabtree J."/>
            <person name="Angiuoli S.V."/>
            <person name="Eisen J.A."/>
            <person name="Seshadri R."/>
            <person name="Ren Q."/>
            <person name="Wu M."/>
            <person name="Utterback T.R."/>
            <person name="Smith S."/>
            <person name="Lewis M."/>
            <person name="Khouri H."/>
            <person name="Zhang C."/>
            <person name="Niu H."/>
            <person name="Lin Q."/>
            <person name="Ohashi N."/>
            <person name="Zhi N."/>
            <person name="Nelson W."/>
            <person name="Brinkac L.M."/>
            <person name="Dodson R.J."/>
            <person name="Rosovitz M.J."/>
            <person name="Sundaram J."/>
            <person name="Daugherty S.C."/>
            <person name="Davidsen T."/>
            <person name="Durkin A.S."/>
            <person name="Gwinn M."/>
            <person name="Haft D.H."/>
            <person name="Selengut J.D."/>
            <person name="Sullivan S.A."/>
            <person name="Zafar N."/>
            <person name="Zhou L."/>
            <person name="Benahmed F."/>
            <person name="Forberger H."/>
            <person name="Halpin R."/>
            <person name="Mulligan S."/>
            <person name="Robinson J."/>
            <person name="White O."/>
            <person name="Rikihisa Y."/>
            <person name="Tettelin H."/>
        </authorList>
    </citation>
    <scope>NUCLEOTIDE SEQUENCE [LARGE SCALE GENOMIC DNA]</scope>
    <source>
        <strain evidence="2">ATCC CRL-10679 / Arkansas</strain>
    </source>
</reference>
<gene>
    <name evidence="1" type="ordered locus">ECH_0819</name>
</gene>
<name>Q2GG18_EHRCR</name>
<dbReference type="HOGENOM" id="CLU_3135129_0_0_5"/>
<accession>Q2GG18</accession>